<sequence length="409" mass="45368">MAHLTAEAAVRWPSTEERAIHWATALAELEQELPIDEDGYVVLHDDPSQATPDDPRVRLVAGHRLDMGARYVLEWPGITMLSCAIGIGGVAGRRLVHLSLRNHHHSGSLRVDLDSMDTFTELRAVSDIDHAKGEVVVRPDAPTPFECDVRLDWLRCELTAEVVGAGDAQRLVVSAQVRGRWRWRPVLAPLLTIGRPLLRRALQQAVDAAARTLTEISDDPVTGPLDEAARRRRDVEHAAALMRQRATLVASQIAGRPWWQRRRPRHWLAVLTELGPAPWPPHEMFESWPRRERGLLREYVGHHRREDPSWVGDELVRQEQARVVTRAGGADADGASSGLGPTPVTTTGPGGAVPPPPTYEPIRDEDLDLSFLSSPWTLYRKLVGDPTGTDAEVAAQVAERLEDAARRDP</sequence>
<feature type="compositionally biased region" description="Low complexity" evidence="1">
    <location>
        <begin position="327"/>
        <end position="347"/>
    </location>
</feature>
<evidence type="ECO:0000313" key="3">
    <source>
        <dbReference type="Proteomes" id="UP001501480"/>
    </source>
</evidence>
<comment type="caution">
    <text evidence="2">The sequence shown here is derived from an EMBL/GenBank/DDBJ whole genome shotgun (WGS) entry which is preliminary data.</text>
</comment>
<keyword evidence="3" id="KW-1185">Reference proteome</keyword>
<evidence type="ECO:0008006" key="4">
    <source>
        <dbReference type="Google" id="ProtNLM"/>
    </source>
</evidence>
<evidence type="ECO:0000313" key="2">
    <source>
        <dbReference type="EMBL" id="GAA2068363.1"/>
    </source>
</evidence>
<feature type="region of interest" description="Disordered" evidence="1">
    <location>
        <begin position="326"/>
        <end position="363"/>
    </location>
</feature>
<reference evidence="2 3" key="1">
    <citation type="journal article" date="2019" name="Int. J. Syst. Evol. Microbiol.">
        <title>The Global Catalogue of Microorganisms (GCM) 10K type strain sequencing project: providing services to taxonomists for standard genome sequencing and annotation.</title>
        <authorList>
            <consortium name="The Broad Institute Genomics Platform"/>
            <consortium name="The Broad Institute Genome Sequencing Center for Infectious Disease"/>
            <person name="Wu L."/>
            <person name="Ma J."/>
        </authorList>
    </citation>
    <scope>NUCLEOTIDE SEQUENCE [LARGE SCALE GENOMIC DNA]</scope>
    <source>
        <strain evidence="2 3">JCM 15749</strain>
    </source>
</reference>
<proteinExistence type="predicted"/>
<organism evidence="2 3">
    <name type="scientific">Aeromicrobium halocynthiae</name>
    <dbReference type="NCBI Taxonomy" id="560557"/>
    <lineage>
        <taxon>Bacteria</taxon>
        <taxon>Bacillati</taxon>
        <taxon>Actinomycetota</taxon>
        <taxon>Actinomycetes</taxon>
        <taxon>Propionibacteriales</taxon>
        <taxon>Nocardioidaceae</taxon>
        <taxon>Aeromicrobium</taxon>
    </lineage>
</organism>
<dbReference type="RefSeq" id="WP_344322827.1">
    <property type="nucleotide sequence ID" value="NZ_BAAAPY010000001.1"/>
</dbReference>
<name>A0ABN2VPT5_9ACTN</name>
<dbReference type="EMBL" id="BAAAPY010000001">
    <property type="protein sequence ID" value="GAA2068363.1"/>
    <property type="molecule type" value="Genomic_DNA"/>
</dbReference>
<dbReference type="Proteomes" id="UP001501480">
    <property type="component" value="Unassembled WGS sequence"/>
</dbReference>
<accession>A0ABN2VPT5</accession>
<evidence type="ECO:0000256" key="1">
    <source>
        <dbReference type="SAM" id="MobiDB-lite"/>
    </source>
</evidence>
<protein>
    <recommendedName>
        <fullName evidence="4">DUF1997 domain-containing protein</fullName>
    </recommendedName>
</protein>
<gene>
    <name evidence="2" type="ORF">GCM10009821_00120</name>
</gene>